<feature type="transmembrane region" description="Helical" evidence="1">
    <location>
        <begin position="248"/>
        <end position="264"/>
    </location>
</feature>
<comment type="caution">
    <text evidence="2">The sequence shown here is derived from an EMBL/GenBank/DDBJ whole genome shotgun (WGS) entry which is preliminary data.</text>
</comment>
<dbReference type="EMBL" id="JABURA010000001">
    <property type="protein sequence ID" value="NUB91856.1"/>
    <property type="molecule type" value="Genomic_DNA"/>
</dbReference>
<reference evidence="2" key="1">
    <citation type="submission" date="2020-06" db="EMBL/GenBank/DDBJ databases">
        <title>Haloterrigena sp. nov., an extremely halophilic archaeon isolated from a saline sediment.</title>
        <authorList>
            <person name="Liu B.-B."/>
        </authorList>
    </citation>
    <scope>NUCLEOTIDE SEQUENCE</scope>
    <source>
        <strain evidence="2">SYSU A121-1</strain>
    </source>
</reference>
<sequence length="265" mass="28046">MVARSISSTAFGLVDALAAVFAVGLALVHVFAGRLRFLEAIPRSRWLSMAGGVSVAYVFVHLLPEVGAAAAAIDESGTVLATVDRHIYLVTLAGFVAFYGLERFAVIGAEADGGDAAGTGTDGGDPEPERAPDGVFWVHAGSFAAYNALVGYLLVHREEPGVASLTFFVVAMALHFVVNDFGLREHHGRVYHRYGRWLLAAAVLLGVTVGYVTPVSEFTLALLLAFLGGGIVLNVIKEELPSKRRSRFWAFAVGAAAYTLLLLAA</sequence>
<dbReference type="AlphaFoldDB" id="A0A8J8KFR8"/>
<keyword evidence="1" id="KW-0472">Membrane</keyword>
<dbReference type="Proteomes" id="UP000728647">
    <property type="component" value="Unassembled WGS sequence"/>
</dbReference>
<proteinExistence type="predicted"/>
<accession>A0A8J8KFR8</accession>
<keyword evidence="1" id="KW-1133">Transmembrane helix</keyword>
<protein>
    <submittedName>
        <fullName evidence="2">Uncharacterized protein</fullName>
    </submittedName>
</protein>
<feature type="transmembrane region" description="Helical" evidence="1">
    <location>
        <begin position="194"/>
        <end position="212"/>
    </location>
</feature>
<feature type="transmembrane region" description="Helical" evidence="1">
    <location>
        <begin position="85"/>
        <end position="101"/>
    </location>
</feature>
<feature type="transmembrane region" description="Helical" evidence="1">
    <location>
        <begin position="53"/>
        <end position="73"/>
    </location>
</feature>
<evidence type="ECO:0000256" key="1">
    <source>
        <dbReference type="SAM" id="Phobius"/>
    </source>
</evidence>
<feature type="transmembrane region" description="Helical" evidence="1">
    <location>
        <begin position="135"/>
        <end position="155"/>
    </location>
</feature>
<feature type="transmembrane region" description="Helical" evidence="1">
    <location>
        <begin position="218"/>
        <end position="236"/>
    </location>
</feature>
<gene>
    <name evidence="2" type="ORF">HT576_12605</name>
</gene>
<keyword evidence="1" id="KW-0812">Transmembrane</keyword>
<feature type="transmembrane region" description="Helical" evidence="1">
    <location>
        <begin position="6"/>
        <end position="32"/>
    </location>
</feature>
<evidence type="ECO:0000313" key="2">
    <source>
        <dbReference type="EMBL" id="NUB91856.1"/>
    </source>
</evidence>
<evidence type="ECO:0000313" key="3">
    <source>
        <dbReference type="Proteomes" id="UP000728647"/>
    </source>
</evidence>
<organism evidence="2 3">
    <name type="scientific">Haloterrigena gelatinilytica</name>
    <dbReference type="NCBI Taxonomy" id="2741724"/>
    <lineage>
        <taxon>Archaea</taxon>
        <taxon>Methanobacteriati</taxon>
        <taxon>Methanobacteriota</taxon>
        <taxon>Stenosarchaea group</taxon>
        <taxon>Halobacteria</taxon>
        <taxon>Halobacteriales</taxon>
        <taxon>Natrialbaceae</taxon>
        <taxon>Haloterrigena</taxon>
    </lineage>
</organism>
<feature type="transmembrane region" description="Helical" evidence="1">
    <location>
        <begin position="161"/>
        <end position="182"/>
    </location>
</feature>
<name>A0A8J8KFR8_9EURY</name>